<accession>A0A927EE40</accession>
<feature type="chain" id="PRO_5037058867" description="Outer membrane beta-barrel porin/alpha-amylase" evidence="1">
    <location>
        <begin position="25"/>
        <end position="307"/>
    </location>
</feature>
<dbReference type="Proteomes" id="UP000619295">
    <property type="component" value="Unassembled WGS sequence"/>
</dbReference>
<dbReference type="AlphaFoldDB" id="A0A927EE40"/>
<comment type="caution">
    <text evidence="2">The sequence shown here is derived from an EMBL/GenBank/DDBJ whole genome shotgun (WGS) entry which is preliminary data.</text>
</comment>
<dbReference type="RefSeq" id="WP_191125669.1">
    <property type="nucleotide sequence ID" value="NZ_JACXWY010000022.1"/>
</dbReference>
<evidence type="ECO:0000313" key="2">
    <source>
        <dbReference type="EMBL" id="MBD3848737.1"/>
    </source>
</evidence>
<organism evidence="2 3">
    <name type="scientific">Bosea spartocytisi</name>
    <dbReference type="NCBI Taxonomy" id="2773451"/>
    <lineage>
        <taxon>Bacteria</taxon>
        <taxon>Pseudomonadati</taxon>
        <taxon>Pseudomonadota</taxon>
        <taxon>Alphaproteobacteria</taxon>
        <taxon>Hyphomicrobiales</taxon>
        <taxon>Boseaceae</taxon>
        <taxon>Bosea</taxon>
    </lineage>
</organism>
<sequence>MKLASALLSSRLAFAFLGACVATAGAAADLPSRKGAPAAPAPVVSRCTESEGIPTDAFGFTTGSDVADVGSFGPSLTYNGGFGTRVGTSNSHGLTLQGSYGLFPCAEVGPYVLGNFTDASAGGISADSRGYGAGVEMKYRLLGRDMHGIGLTLVIDPSVTRTDPDGIARNFTTYNTGIRLFADKTLIPNTLYAAVNVSQDLTWTGPSPYGRSSTLTLAGSLAWQVQDGLYLSGEVRHMRKHNELGFDKEAGYATYVGPGVFWQATKQLALSAAYNIQVAGKAKGQPGDLDLTNFSQHLVKVKLGYSF</sequence>
<reference evidence="2" key="1">
    <citation type="submission" date="2020-09" db="EMBL/GenBank/DDBJ databases">
        <title>Bosea spartocytisi sp. nov. a root nodule endophyte of Spartocytisus supranubius in the high mountain ecosystem fo the Teide National Park (Canary Islands, Spain).</title>
        <authorList>
            <person name="Pulido-Suarez L."/>
            <person name="Peix A."/>
            <person name="Igual J.M."/>
            <person name="Socas-Perez N."/>
            <person name="Velazquez E."/>
            <person name="Flores-Felix J.D."/>
            <person name="Leon-Barrios M."/>
        </authorList>
    </citation>
    <scope>NUCLEOTIDE SEQUENCE</scope>
    <source>
        <strain evidence="2">SSUT16</strain>
    </source>
</reference>
<protein>
    <recommendedName>
        <fullName evidence="4">Outer membrane beta-barrel porin/alpha-amylase</fullName>
    </recommendedName>
</protein>
<keyword evidence="1" id="KW-0732">Signal</keyword>
<keyword evidence="3" id="KW-1185">Reference proteome</keyword>
<feature type="signal peptide" evidence="1">
    <location>
        <begin position="1"/>
        <end position="24"/>
    </location>
</feature>
<evidence type="ECO:0000313" key="3">
    <source>
        <dbReference type="Proteomes" id="UP000619295"/>
    </source>
</evidence>
<evidence type="ECO:0008006" key="4">
    <source>
        <dbReference type="Google" id="ProtNLM"/>
    </source>
</evidence>
<evidence type="ECO:0000256" key="1">
    <source>
        <dbReference type="SAM" id="SignalP"/>
    </source>
</evidence>
<name>A0A927EE40_9HYPH</name>
<dbReference type="EMBL" id="JACXWY010000022">
    <property type="protein sequence ID" value="MBD3848737.1"/>
    <property type="molecule type" value="Genomic_DNA"/>
</dbReference>
<proteinExistence type="predicted"/>
<gene>
    <name evidence="2" type="ORF">IED13_23830</name>
</gene>